<accession>A0A7C5YVM5</accession>
<reference evidence="1" key="1">
    <citation type="journal article" date="2020" name="mSystems">
        <title>Genome- and Community-Level Interaction Insights into Carbon Utilization and Element Cycling Functions of Hydrothermarchaeota in Hydrothermal Sediment.</title>
        <authorList>
            <person name="Zhou Z."/>
            <person name="Liu Y."/>
            <person name="Xu W."/>
            <person name="Pan J."/>
            <person name="Luo Z.H."/>
            <person name="Li M."/>
        </authorList>
    </citation>
    <scope>NUCLEOTIDE SEQUENCE [LARGE SCALE GENOMIC DNA]</scope>
    <source>
        <strain evidence="1">SpSt-1</strain>
    </source>
</reference>
<proteinExistence type="predicted"/>
<comment type="caution">
    <text evidence="1">The sequence shown here is derived from an EMBL/GenBank/DDBJ whole genome shotgun (WGS) entry which is preliminary data.</text>
</comment>
<dbReference type="AlphaFoldDB" id="A0A7C5YVM5"/>
<gene>
    <name evidence="1" type="ORF">ENL47_01610</name>
</gene>
<dbReference type="EMBL" id="DRUB01000029">
    <property type="protein sequence ID" value="HHR95535.1"/>
    <property type="molecule type" value="Genomic_DNA"/>
</dbReference>
<name>A0A7C5YVM5_9CREN</name>
<protein>
    <submittedName>
        <fullName evidence="1">Uncharacterized protein</fullName>
    </submittedName>
</protein>
<evidence type="ECO:0000313" key="1">
    <source>
        <dbReference type="EMBL" id="HHR95535.1"/>
    </source>
</evidence>
<organism evidence="1">
    <name type="scientific">Ignisphaera aggregans</name>
    <dbReference type="NCBI Taxonomy" id="334771"/>
    <lineage>
        <taxon>Archaea</taxon>
        <taxon>Thermoproteota</taxon>
        <taxon>Thermoprotei</taxon>
        <taxon>Desulfurococcales</taxon>
        <taxon>Desulfurococcaceae</taxon>
        <taxon>Ignisphaera</taxon>
    </lineage>
</organism>
<sequence>MNTKNLPEAEAIAIATSIVINNKVYNIYCDVDEILSCEEEKCAKEIYSDCIEFLVKGGIIKIKHIDYIRSGKIIIFDVDGRIVCLCACRKDVDVRSICKTYNQII</sequence>